<dbReference type="STRING" id="1528.SAMN04488579_101109"/>
<dbReference type="InterPro" id="IPR002528">
    <property type="entry name" value="MATE_fam"/>
</dbReference>
<dbReference type="GO" id="GO:0006811">
    <property type="term" value="P:monoatomic ion transport"/>
    <property type="evidence" value="ECO:0007669"/>
    <property type="project" value="UniProtKB-KW"/>
</dbReference>
<evidence type="ECO:0000256" key="9">
    <source>
        <dbReference type="ARBA" id="ARBA00022989"/>
    </source>
</evidence>
<keyword evidence="5" id="KW-0813">Transport</keyword>
<evidence type="ECO:0000313" key="14">
    <source>
        <dbReference type="EMBL" id="SDX31003.1"/>
    </source>
</evidence>
<evidence type="ECO:0000256" key="12">
    <source>
        <dbReference type="ARBA" id="ARBA00031636"/>
    </source>
</evidence>
<sequence length="454" mass="48899">MDNGNRNLTQGAIVKGLFWFALPLLASSLIQQLYNTVDLIFVGNLLGTEAAAAVGSTSLLTNCIIGFFNGLGVGVGVVVAQFYGGRRNNEVKETIHTAAGLTILLSVVVVILGWMACPIFLRWMQIPEAIMGMSLTYIRIYMLSVFSIVSYNTSAGVLRALGNSRSPMLYQLLGGIINVAANTLFIAVFPLGIAGAALATLLSQSVAAILTVGHLCRLSQDLRLEFRRITIKLVLARRIFIIAIPEAIRSMLITLANLVVQTQINTLGVDSMAAYAAYCKAEGFLYLPQWAIGQANTVMVGQNLGAGQLKRAEKSTRTALVMAIGITLAISGLILIFPEMVFRMFSNDPTIIDLSVKIAQVTFGFYFLYAIVEVLSGAIRGAGKSTPPMVVSLINMCGVRLIILKVALMFVHTVNGIAIVFPLTWVTTSLSIVLYYRSGRWKTSGMAAAEGVKE</sequence>
<keyword evidence="6" id="KW-0050">Antiport</keyword>
<keyword evidence="10" id="KW-0406">Ion transport</keyword>
<protein>
    <recommendedName>
        <fullName evidence="4">Probable multidrug resistance protein NorM</fullName>
    </recommendedName>
    <alternativeName>
        <fullName evidence="12">Multidrug-efflux transporter</fullName>
    </alternativeName>
</protein>
<feature type="transmembrane region" description="Helical" evidence="13">
    <location>
        <begin position="50"/>
        <end position="83"/>
    </location>
</feature>
<evidence type="ECO:0000256" key="5">
    <source>
        <dbReference type="ARBA" id="ARBA00022448"/>
    </source>
</evidence>
<dbReference type="RefSeq" id="WP_090242349.1">
    <property type="nucleotide sequence ID" value="NZ_FNOU01000001.1"/>
</dbReference>
<dbReference type="AlphaFoldDB" id="A0A1H3AN01"/>
<keyword evidence="8 13" id="KW-0812">Transmembrane</keyword>
<dbReference type="GO" id="GO:0005886">
    <property type="term" value="C:plasma membrane"/>
    <property type="evidence" value="ECO:0007669"/>
    <property type="project" value="UniProtKB-SubCell"/>
</dbReference>
<evidence type="ECO:0000256" key="8">
    <source>
        <dbReference type="ARBA" id="ARBA00022692"/>
    </source>
</evidence>
<accession>A0A1H3AN01</accession>
<feature type="transmembrane region" description="Helical" evidence="13">
    <location>
        <begin position="168"/>
        <end position="189"/>
    </location>
</feature>
<proteinExistence type="inferred from homology"/>
<dbReference type="Proteomes" id="UP000199652">
    <property type="component" value="Unassembled WGS sequence"/>
</dbReference>
<organism evidence="14 15">
    <name type="scientific">Eubacterium barkeri</name>
    <name type="common">Clostridium barkeri</name>
    <dbReference type="NCBI Taxonomy" id="1528"/>
    <lineage>
        <taxon>Bacteria</taxon>
        <taxon>Bacillati</taxon>
        <taxon>Bacillota</taxon>
        <taxon>Clostridia</taxon>
        <taxon>Eubacteriales</taxon>
        <taxon>Eubacteriaceae</taxon>
        <taxon>Eubacterium</taxon>
    </lineage>
</organism>
<name>A0A1H3AN01_EUBBA</name>
<feature type="transmembrane region" description="Helical" evidence="13">
    <location>
        <begin position="319"/>
        <end position="338"/>
    </location>
</feature>
<evidence type="ECO:0000256" key="7">
    <source>
        <dbReference type="ARBA" id="ARBA00022475"/>
    </source>
</evidence>
<gene>
    <name evidence="14" type="ORF">SAMN04488579_101109</name>
</gene>
<feature type="transmembrane region" description="Helical" evidence="13">
    <location>
        <begin position="12"/>
        <end position="30"/>
    </location>
</feature>
<evidence type="ECO:0000256" key="11">
    <source>
        <dbReference type="ARBA" id="ARBA00023136"/>
    </source>
</evidence>
<dbReference type="GO" id="GO:0042910">
    <property type="term" value="F:xenobiotic transmembrane transporter activity"/>
    <property type="evidence" value="ECO:0007669"/>
    <property type="project" value="InterPro"/>
</dbReference>
<keyword evidence="7" id="KW-1003">Cell membrane</keyword>
<feature type="transmembrane region" description="Helical" evidence="13">
    <location>
        <begin position="390"/>
        <end position="411"/>
    </location>
</feature>
<evidence type="ECO:0000256" key="13">
    <source>
        <dbReference type="SAM" id="Phobius"/>
    </source>
</evidence>
<dbReference type="InterPro" id="IPR048279">
    <property type="entry name" value="MdtK-like"/>
</dbReference>
<comment type="similarity">
    <text evidence="3">Belongs to the multi antimicrobial extrusion (MATE) (TC 2.A.66.1) family.</text>
</comment>
<dbReference type="InterPro" id="IPR050222">
    <property type="entry name" value="MATE_MdtK"/>
</dbReference>
<dbReference type="GO" id="GO:0015297">
    <property type="term" value="F:antiporter activity"/>
    <property type="evidence" value="ECO:0007669"/>
    <property type="project" value="UniProtKB-KW"/>
</dbReference>
<evidence type="ECO:0000313" key="15">
    <source>
        <dbReference type="Proteomes" id="UP000199652"/>
    </source>
</evidence>
<comment type="function">
    <text evidence="1">Multidrug efflux pump.</text>
</comment>
<dbReference type="PANTHER" id="PTHR43298">
    <property type="entry name" value="MULTIDRUG RESISTANCE PROTEIN NORM-RELATED"/>
    <property type="match status" value="1"/>
</dbReference>
<feature type="transmembrane region" description="Helical" evidence="13">
    <location>
        <begin position="417"/>
        <end position="436"/>
    </location>
</feature>
<keyword evidence="9 13" id="KW-1133">Transmembrane helix</keyword>
<dbReference type="NCBIfam" id="TIGR00797">
    <property type="entry name" value="matE"/>
    <property type="match status" value="1"/>
</dbReference>
<reference evidence="15" key="1">
    <citation type="submission" date="2016-10" db="EMBL/GenBank/DDBJ databases">
        <authorList>
            <person name="Varghese N."/>
            <person name="Submissions S."/>
        </authorList>
    </citation>
    <scope>NUCLEOTIDE SEQUENCE [LARGE SCALE GENOMIC DNA]</scope>
    <source>
        <strain evidence="15">VPI 5359</strain>
    </source>
</reference>
<dbReference type="Pfam" id="PF01554">
    <property type="entry name" value="MatE"/>
    <property type="match status" value="2"/>
</dbReference>
<evidence type="ECO:0000256" key="1">
    <source>
        <dbReference type="ARBA" id="ARBA00003408"/>
    </source>
</evidence>
<comment type="subcellular location">
    <subcellularLocation>
        <location evidence="2">Cell membrane</location>
        <topology evidence="2">Multi-pass membrane protein</topology>
    </subcellularLocation>
</comment>
<feature type="transmembrane region" description="Helical" evidence="13">
    <location>
        <begin position="358"/>
        <end position="378"/>
    </location>
</feature>
<dbReference type="EMBL" id="FNOU01000001">
    <property type="protein sequence ID" value="SDX31003.1"/>
    <property type="molecule type" value="Genomic_DNA"/>
</dbReference>
<evidence type="ECO:0000256" key="6">
    <source>
        <dbReference type="ARBA" id="ARBA00022449"/>
    </source>
</evidence>
<feature type="transmembrane region" description="Helical" evidence="13">
    <location>
        <begin position="141"/>
        <end position="161"/>
    </location>
</feature>
<dbReference type="CDD" id="cd13138">
    <property type="entry name" value="MATE_yoeA_like"/>
    <property type="match status" value="1"/>
</dbReference>
<dbReference type="PIRSF" id="PIRSF006603">
    <property type="entry name" value="DinF"/>
    <property type="match status" value="1"/>
</dbReference>
<feature type="transmembrane region" description="Helical" evidence="13">
    <location>
        <begin position="195"/>
        <end position="218"/>
    </location>
</feature>
<dbReference type="PANTHER" id="PTHR43298:SF2">
    <property type="entry name" value="FMN_FAD EXPORTER YEEO-RELATED"/>
    <property type="match status" value="1"/>
</dbReference>
<keyword evidence="11 13" id="KW-0472">Membrane</keyword>
<evidence type="ECO:0000256" key="3">
    <source>
        <dbReference type="ARBA" id="ARBA00010199"/>
    </source>
</evidence>
<evidence type="ECO:0000256" key="4">
    <source>
        <dbReference type="ARBA" id="ARBA00020268"/>
    </source>
</evidence>
<keyword evidence="15" id="KW-1185">Reference proteome</keyword>
<evidence type="ECO:0000256" key="2">
    <source>
        <dbReference type="ARBA" id="ARBA00004651"/>
    </source>
</evidence>
<evidence type="ECO:0000256" key="10">
    <source>
        <dbReference type="ARBA" id="ARBA00023065"/>
    </source>
</evidence>
<feature type="transmembrane region" description="Helical" evidence="13">
    <location>
        <begin position="95"/>
        <end position="121"/>
    </location>
</feature>
<dbReference type="OrthoDB" id="9776324at2"/>